<sequence length="229" mass="24884">MKTIGIIGGISWLSTVEYYRFLNQIVNDRLGGVNAAKVIVFSVNFADIKRLTEVGDWEGLAELCSDAAKRLELFGADCLLIGANTMHKIADRVQSAVSIPLIHVAVVTADAIKQKNISTVGLLGTKYVMQQDFYRNKLADQGITALIPEQEDIDYINSAIYNEFGKGIFTAEAKQRFLAIIDGLASKGAQGVIFGCTEIPILLQPSDCNIPVFDTTLIHATAAVDFALQ</sequence>
<evidence type="ECO:0000256" key="2">
    <source>
        <dbReference type="ARBA" id="ARBA00023235"/>
    </source>
</evidence>
<dbReference type="Proteomes" id="UP000753802">
    <property type="component" value="Unassembled WGS sequence"/>
</dbReference>
<dbReference type="NCBIfam" id="TIGR00035">
    <property type="entry name" value="asp_race"/>
    <property type="match status" value="1"/>
</dbReference>
<dbReference type="Pfam" id="PF01177">
    <property type="entry name" value="Asp_Glu_race"/>
    <property type="match status" value="1"/>
</dbReference>
<dbReference type="RefSeq" id="WP_161817080.1">
    <property type="nucleotide sequence ID" value="NZ_JAACJS010000002.1"/>
</dbReference>
<protein>
    <submittedName>
        <fullName evidence="3">Aspartate/glutamate racemase family protein</fullName>
    </submittedName>
</protein>
<dbReference type="PANTHER" id="PTHR21198">
    <property type="entry name" value="GLUTAMATE RACEMASE"/>
    <property type="match status" value="1"/>
</dbReference>
<proteinExistence type="inferred from homology"/>
<dbReference type="Gene3D" id="3.40.50.1860">
    <property type="match status" value="2"/>
</dbReference>
<keyword evidence="4" id="KW-1185">Reference proteome</keyword>
<keyword evidence="2" id="KW-0413">Isomerase</keyword>
<evidence type="ECO:0000313" key="3">
    <source>
        <dbReference type="EMBL" id="NCI48769.1"/>
    </source>
</evidence>
<reference evidence="3 4" key="1">
    <citation type="submission" date="2020-01" db="EMBL/GenBank/DDBJ databases">
        <title>Genome analysis.</title>
        <authorList>
            <person name="Wu S."/>
            <person name="Wang G."/>
        </authorList>
    </citation>
    <scope>NUCLEOTIDE SEQUENCE [LARGE SCALE GENOMIC DNA]</scope>
    <source>
        <strain evidence="3 4">SYL130</strain>
    </source>
</reference>
<dbReference type="InterPro" id="IPR004380">
    <property type="entry name" value="Asp_race"/>
</dbReference>
<dbReference type="InterPro" id="IPR001920">
    <property type="entry name" value="Asp/Glu_race"/>
</dbReference>
<gene>
    <name evidence="3" type="ORF">GWC95_02470</name>
</gene>
<dbReference type="InterPro" id="IPR015942">
    <property type="entry name" value="Asp/Glu/hydantoin_racemase"/>
</dbReference>
<dbReference type="EMBL" id="JAACJS010000002">
    <property type="protein sequence ID" value="NCI48769.1"/>
    <property type="molecule type" value="Genomic_DNA"/>
</dbReference>
<evidence type="ECO:0000256" key="1">
    <source>
        <dbReference type="ARBA" id="ARBA00007847"/>
    </source>
</evidence>
<organism evidence="3 4">
    <name type="scientific">Sediminibacterium roseum</name>
    <dbReference type="NCBI Taxonomy" id="1978412"/>
    <lineage>
        <taxon>Bacteria</taxon>
        <taxon>Pseudomonadati</taxon>
        <taxon>Bacteroidota</taxon>
        <taxon>Chitinophagia</taxon>
        <taxon>Chitinophagales</taxon>
        <taxon>Chitinophagaceae</taxon>
        <taxon>Sediminibacterium</taxon>
    </lineage>
</organism>
<dbReference type="PANTHER" id="PTHR21198:SF7">
    <property type="entry name" value="ASPARTATE-GLUTAMATE RACEMASE FAMILY"/>
    <property type="match status" value="1"/>
</dbReference>
<dbReference type="SUPFAM" id="SSF53681">
    <property type="entry name" value="Aspartate/glutamate racemase"/>
    <property type="match status" value="2"/>
</dbReference>
<name>A0ABW9ZR44_9BACT</name>
<evidence type="ECO:0000313" key="4">
    <source>
        <dbReference type="Proteomes" id="UP000753802"/>
    </source>
</evidence>
<accession>A0ABW9ZR44</accession>
<comment type="similarity">
    <text evidence="1">Belongs to the aspartate/glutamate racemases family.</text>
</comment>
<comment type="caution">
    <text evidence="3">The sequence shown here is derived from an EMBL/GenBank/DDBJ whole genome shotgun (WGS) entry which is preliminary data.</text>
</comment>